<keyword evidence="3" id="KW-1185">Reference proteome</keyword>
<gene>
    <name evidence="2" type="ORF">BKA67DRAFT_530496</name>
</gene>
<feature type="region of interest" description="Disordered" evidence="1">
    <location>
        <begin position="127"/>
        <end position="162"/>
    </location>
</feature>
<feature type="region of interest" description="Disordered" evidence="1">
    <location>
        <begin position="216"/>
        <end position="247"/>
    </location>
</feature>
<feature type="compositionally biased region" description="Low complexity" evidence="1">
    <location>
        <begin position="234"/>
        <end position="245"/>
    </location>
</feature>
<proteinExistence type="predicted"/>
<dbReference type="RefSeq" id="XP_045964533.1">
    <property type="nucleotide sequence ID" value="XM_046099250.1"/>
</dbReference>
<dbReference type="OrthoDB" id="10393920at2759"/>
<protein>
    <submittedName>
        <fullName evidence="2">Uncharacterized protein</fullName>
    </submittedName>
</protein>
<dbReference type="EMBL" id="JAGPXC010000001">
    <property type="protein sequence ID" value="KAH6660402.1"/>
    <property type="molecule type" value="Genomic_DNA"/>
</dbReference>
<dbReference type="Proteomes" id="UP000758603">
    <property type="component" value="Unassembled WGS sequence"/>
</dbReference>
<accession>A0A9P8UXZ5</accession>
<feature type="region of interest" description="Disordered" evidence="1">
    <location>
        <begin position="180"/>
        <end position="199"/>
    </location>
</feature>
<dbReference type="AlphaFoldDB" id="A0A9P8UXZ5"/>
<name>A0A9P8UXZ5_9PEZI</name>
<feature type="compositionally biased region" description="Basic and acidic residues" evidence="1">
    <location>
        <begin position="146"/>
        <end position="160"/>
    </location>
</feature>
<evidence type="ECO:0000256" key="1">
    <source>
        <dbReference type="SAM" id="MobiDB-lite"/>
    </source>
</evidence>
<comment type="caution">
    <text evidence="2">The sequence shown here is derived from an EMBL/GenBank/DDBJ whole genome shotgun (WGS) entry which is preliminary data.</text>
</comment>
<organism evidence="2 3">
    <name type="scientific">Truncatella angustata</name>
    <dbReference type="NCBI Taxonomy" id="152316"/>
    <lineage>
        <taxon>Eukaryota</taxon>
        <taxon>Fungi</taxon>
        <taxon>Dikarya</taxon>
        <taxon>Ascomycota</taxon>
        <taxon>Pezizomycotina</taxon>
        <taxon>Sordariomycetes</taxon>
        <taxon>Xylariomycetidae</taxon>
        <taxon>Amphisphaeriales</taxon>
        <taxon>Sporocadaceae</taxon>
        <taxon>Truncatella</taxon>
    </lineage>
</organism>
<sequence length="270" mass="29761">MSFYGLSLPTRALLPRITTPGSRPGRANRKRGTSSEISEYISLYTTPSRDDLVPEFRHVENIKPNTENPYRPDRYNDVHHVSEVQELASPSSEFQSQATPVAHKSYKIPLPDMGFVHFDTTPFTSPVVKDDTRSPAASSDYPSEGIRSEECLSPPDDGKLSIRQGEFNLSGLHEYYYSGPRERTSEMRSTSVTDAAGPHIRNTSTSLQDELATANAGPNVFDEGSTTASDADRSSQGSSSRKSSATMIGRTFTGEKLVKIRTWMFTSPAL</sequence>
<evidence type="ECO:0000313" key="3">
    <source>
        <dbReference type="Proteomes" id="UP000758603"/>
    </source>
</evidence>
<reference evidence="2" key="1">
    <citation type="journal article" date="2021" name="Nat. Commun.">
        <title>Genetic determinants of endophytism in the Arabidopsis root mycobiome.</title>
        <authorList>
            <person name="Mesny F."/>
            <person name="Miyauchi S."/>
            <person name="Thiergart T."/>
            <person name="Pickel B."/>
            <person name="Atanasova L."/>
            <person name="Karlsson M."/>
            <person name="Huettel B."/>
            <person name="Barry K.W."/>
            <person name="Haridas S."/>
            <person name="Chen C."/>
            <person name="Bauer D."/>
            <person name="Andreopoulos W."/>
            <person name="Pangilinan J."/>
            <person name="LaButti K."/>
            <person name="Riley R."/>
            <person name="Lipzen A."/>
            <person name="Clum A."/>
            <person name="Drula E."/>
            <person name="Henrissat B."/>
            <person name="Kohler A."/>
            <person name="Grigoriev I.V."/>
            <person name="Martin F.M."/>
            <person name="Hacquard S."/>
        </authorList>
    </citation>
    <scope>NUCLEOTIDE SEQUENCE</scope>
    <source>
        <strain evidence="2">MPI-SDFR-AT-0073</strain>
    </source>
</reference>
<evidence type="ECO:0000313" key="2">
    <source>
        <dbReference type="EMBL" id="KAH6660402.1"/>
    </source>
</evidence>
<dbReference type="GeneID" id="70128142"/>